<dbReference type="InterPro" id="IPR043148">
    <property type="entry name" value="TagF_C"/>
</dbReference>
<organism evidence="1 2">
    <name type="scientific">Allofrancisella guangzhouensis</name>
    <dbReference type="NCBI Taxonomy" id="594679"/>
    <lineage>
        <taxon>Bacteria</taxon>
        <taxon>Pseudomonadati</taxon>
        <taxon>Pseudomonadota</taxon>
        <taxon>Gammaproteobacteria</taxon>
        <taxon>Thiotrichales</taxon>
        <taxon>Francisellaceae</taxon>
        <taxon>Allofrancisella</taxon>
    </lineage>
</organism>
<dbReference type="STRING" id="594679.SD28_06705"/>
<dbReference type="AlphaFoldDB" id="A0A0A8EBT3"/>
<accession>A0A0A8EBT3</accession>
<dbReference type="Gene3D" id="3.40.50.12580">
    <property type="match status" value="1"/>
</dbReference>
<dbReference type="KEGG" id="fgu:SD28_06705"/>
<dbReference type="SUPFAM" id="SSF53756">
    <property type="entry name" value="UDP-Glycosyltransferase/glycogen phosphorylase"/>
    <property type="match status" value="1"/>
</dbReference>
<protein>
    <submittedName>
        <fullName evidence="1">Capsule biosynthesis protein</fullName>
    </submittedName>
</protein>
<dbReference type="RefSeq" id="WP_039125874.1">
    <property type="nucleotide sequence ID" value="NZ_CP010427.1"/>
</dbReference>
<proteinExistence type="predicted"/>
<reference evidence="1 2" key="1">
    <citation type="submission" date="2014-12" db="EMBL/GenBank/DDBJ databases">
        <title>Complete genome sequence of Francisella guanzhouensis strain 08HL01032 isolated from air-conditioning system in China.</title>
        <authorList>
            <person name="Svensson D."/>
            <person name="Ohrman C."/>
            <person name="Backman S."/>
            <person name="Karlsson E."/>
            <person name="Nilsson E."/>
            <person name="Bystrom M."/>
            <person name="Larkeryd A."/>
            <person name="Stenberg P."/>
            <person name="Scholtz H.C."/>
            <person name="Forsman M."/>
            <person name="Sjodin A."/>
        </authorList>
    </citation>
    <scope>NUCLEOTIDE SEQUENCE [LARGE SCALE GENOMIC DNA]</scope>
    <source>
        <strain evidence="1 2">08HL01032</strain>
    </source>
</reference>
<dbReference type="HOGENOM" id="CLU_041014_0_0_6"/>
<gene>
    <name evidence="1" type="ORF">SD28_06705</name>
</gene>
<evidence type="ECO:0000313" key="2">
    <source>
        <dbReference type="Proteomes" id="UP000031104"/>
    </source>
</evidence>
<evidence type="ECO:0000313" key="1">
    <source>
        <dbReference type="EMBL" id="AJC49576.1"/>
    </source>
</evidence>
<dbReference type="Proteomes" id="UP000031104">
    <property type="component" value="Chromosome"/>
</dbReference>
<keyword evidence="2" id="KW-1185">Reference proteome</keyword>
<dbReference type="OrthoDB" id="6752590at2"/>
<sequence length="515" mass="59383">MKIGFTNIYSFRPHVEHLYYLSKLCKDAGHEVYFLTCDSSVDTCYPRELKKTSKIKECSKCIIGGIRSYANQNITSIKTRESDLSIEVLDELTLSSSCTLTRTESEIEKDDDEVTKFRKKLYHPVGSVFESAKKWISDNNLDAVVCFNGRMELTRAVTYACEKMGVPFITHERTWFGDGLRLVPNNNCISIKQMGKIVLEYSDKFLSREQVYSAAKLIAQRFLQSNYLEWRVYNKDAHSVAWPTQTNDKKILVIPSSKNESAGNEEYETSWVDNTLALDDFIDTFNISSDQIVIRCHPNWSENIGTVTGERSLNLYKKWAEERNIYIISSEDKSSTYDLILQSDIVILNGGSSAVEAGACGKQVINLGPCAYEYSGFVTVYHSKEDMRSKGLVELSEEIVIRKTLRYVYTRLNRFPQFTDYVKAIETTKYKYYYGAKIDVLVSMFSTGKIQSNDTSYSDSSEFEDKVIGLLKEKNWERIASFNQQQSNLKPYNVRRRFVFRWVDYIRSKLPRGDR</sequence>
<dbReference type="EMBL" id="CP010427">
    <property type="protein sequence ID" value="AJC49576.1"/>
    <property type="molecule type" value="Genomic_DNA"/>
</dbReference>
<name>A0A0A8EBT3_9GAMM</name>